<reference evidence="2" key="1">
    <citation type="submission" date="2022-11" db="UniProtKB">
        <authorList>
            <consortium name="WormBaseParasite"/>
        </authorList>
    </citation>
    <scope>IDENTIFICATION</scope>
</reference>
<sequence>MSDLRESRHVHVTGIPVKWSDQQVVDHFGGRIQRVDRITPSSCVVSFFEVRTAKRHLEQPKMHPDFVIKFWDPTTSTTTATNTTTSVTTSAGNNYSSYSNNGGGSNSATASAITINPNAAGWSQKK</sequence>
<accession>A0AC35G220</accession>
<dbReference type="Proteomes" id="UP000887580">
    <property type="component" value="Unplaced"/>
</dbReference>
<organism evidence="1 2">
    <name type="scientific">Panagrolaimus sp. PS1159</name>
    <dbReference type="NCBI Taxonomy" id="55785"/>
    <lineage>
        <taxon>Eukaryota</taxon>
        <taxon>Metazoa</taxon>
        <taxon>Ecdysozoa</taxon>
        <taxon>Nematoda</taxon>
        <taxon>Chromadorea</taxon>
        <taxon>Rhabditida</taxon>
        <taxon>Tylenchina</taxon>
        <taxon>Panagrolaimomorpha</taxon>
        <taxon>Panagrolaimoidea</taxon>
        <taxon>Panagrolaimidae</taxon>
        <taxon>Panagrolaimus</taxon>
    </lineage>
</organism>
<name>A0AC35G220_9BILA</name>
<evidence type="ECO:0000313" key="2">
    <source>
        <dbReference type="WBParaSite" id="PS1159_v2.g22681.t1"/>
    </source>
</evidence>
<evidence type="ECO:0000313" key="1">
    <source>
        <dbReference type="Proteomes" id="UP000887580"/>
    </source>
</evidence>
<dbReference type="WBParaSite" id="PS1159_v2.g22681.t1">
    <property type="protein sequence ID" value="PS1159_v2.g22681.t1"/>
    <property type="gene ID" value="PS1159_v2.g22681"/>
</dbReference>
<protein>
    <submittedName>
        <fullName evidence="2">RRM domain-containing protein</fullName>
    </submittedName>
</protein>
<proteinExistence type="predicted"/>